<evidence type="ECO:0008006" key="8">
    <source>
        <dbReference type="Google" id="ProtNLM"/>
    </source>
</evidence>
<keyword evidence="1" id="KW-0175">Coiled coil</keyword>
<proteinExistence type="predicted"/>
<name>A0A5C5PYP8_9PSED</name>
<dbReference type="OrthoDB" id="346283at2"/>
<gene>
    <name evidence="5" type="ORF">FIV36_30980</name>
    <name evidence="4" type="ORF">SAMN05216591_5889</name>
</gene>
<evidence type="ECO:0000313" key="5">
    <source>
        <dbReference type="EMBL" id="TWR95487.1"/>
    </source>
</evidence>
<evidence type="ECO:0000256" key="2">
    <source>
        <dbReference type="SAM" id="MobiDB-lite"/>
    </source>
</evidence>
<feature type="transmembrane region" description="Helical" evidence="3">
    <location>
        <begin position="29"/>
        <end position="51"/>
    </location>
</feature>
<evidence type="ECO:0000313" key="4">
    <source>
        <dbReference type="EMBL" id="SDG38512.1"/>
    </source>
</evidence>
<keyword evidence="3" id="KW-0472">Membrane</keyword>
<keyword evidence="6" id="KW-1185">Reference proteome</keyword>
<dbReference type="RefSeq" id="WP_010568126.1">
    <property type="nucleotide sequence ID" value="NZ_JARIXU010000040.1"/>
</dbReference>
<keyword evidence="3" id="KW-0812">Transmembrane</keyword>
<feature type="region of interest" description="Disordered" evidence="2">
    <location>
        <begin position="301"/>
        <end position="327"/>
    </location>
</feature>
<dbReference type="Proteomes" id="UP000317951">
    <property type="component" value="Unassembled WGS sequence"/>
</dbReference>
<organism evidence="5 7">
    <name type="scientific">Pseudomonas extremaustralis</name>
    <dbReference type="NCBI Taxonomy" id="359110"/>
    <lineage>
        <taxon>Bacteria</taxon>
        <taxon>Pseudomonadati</taxon>
        <taxon>Pseudomonadota</taxon>
        <taxon>Gammaproteobacteria</taxon>
        <taxon>Pseudomonadales</taxon>
        <taxon>Pseudomonadaceae</taxon>
        <taxon>Pseudomonas</taxon>
    </lineage>
</organism>
<dbReference type="EMBL" id="LT629689">
    <property type="protein sequence ID" value="SDG38512.1"/>
    <property type="molecule type" value="Genomic_DNA"/>
</dbReference>
<dbReference type="GeneID" id="78557176"/>
<keyword evidence="3" id="KW-1133">Transmembrane helix</keyword>
<dbReference type="EMBL" id="VFET01000076">
    <property type="protein sequence ID" value="TWR95487.1"/>
    <property type="molecule type" value="Genomic_DNA"/>
</dbReference>
<evidence type="ECO:0000256" key="3">
    <source>
        <dbReference type="SAM" id="Phobius"/>
    </source>
</evidence>
<evidence type="ECO:0000313" key="6">
    <source>
        <dbReference type="Proteomes" id="UP000182858"/>
    </source>
</evidence>
<sequence>MLDRLIQFFHETPAPDDDGRVPALHVKKVILAGFIFVVATVGAYAIGLISLTWPVSELSIAKSGTFGDSFGALNALFTGLGFMGLLVTIFLQREDLKLTREELSETRQEIKIQSKTFQQQQFEESFYRLLTLYKENLSTLSVINPHSAHEKSYGIEALSVFLTRFDRAWRKHKNYRFSEKLDDQEEYVYLLFQTCHSVFIRQGRYLATFIALLAMIENDNPAPERKESYLAILSSQLTIYELKYLLYQSFIMTDAAPIRALWQLSPSFGQRLATAGLPDGHRKSFEFYWECVLPISPSRSNPMAQGKWKSVRKRTQKRKRSLSEKNLAVASQVAAQKLEHGPDLQPPSPLRSS</sequence>
<dbReference type="Proteomes" id="UP000182858">
    <property type="component" value="Chromosome I"/>
</dbReference>
<feature type="coiled-coil region" evidence="1">
    <location>
        <begin position="93"/>
        <end position="120"/>
    </location>
</feature>
<accession>A0A5C5PYP8</accession>
<dbReference type="AlphaFoldDB" id="A0A5C5PYP8"/>
<reference evidence="4 6" key="1">
    <citation type="submission" date="2016-10" db="EMBL/GenBank/DDBJ databases">
        <authorList>
            <person name="Varghese N."/>
            <person name="Submissions S."/>
        </authorList>
    </citation>
    <scope>NUCLEOTIDE SEQUENCE [LARGE SCALE GENOMIC DNA]</scope>
    <source>
        <strain evidence="4 6">DSM 17835</strain>
    </source>
</reference>
<reference evidence="5 7" key="2">
    <citation type="submission" date="2019-06" db="EMBL/GenBank/DDBJ databases">
        <title>Pseudomonas bimorpha sp. nov. isolated from bovine raw milk and skim milk concentrate.</title>
        <authorList>
            <person name="Hofmann K."/>
            <person name="Huptas C."/>
            <person name="Doll E."/>
            <person name="Scherer S."/>
            <person name="Wenning M."/>
        </authorList>
    </citation>
    <scope>NUCLEOTIDE SEQUENCE [LARGE SCALE GENOMIC DNA]</scope>
    <source>
        <strain evidence="5 7">DSM 17835</strain>
    </source>
</reference>
<evidence type="ECO:0000313" key="7">
    <source>
        <dbReference type="Proteomes" id="UP000317951"/>
    </source>
</evidence>
<protein>
    <recommendedName>
        <fullName evidence="8">Phage abortive infection protein</fullName>
    </recommendedName>
</protein>
<evidence type="ECO:0000256" key="1">
    <source>
        <dbReference type="SAM" id="Coils"/>
    </source>
</evidence>
<feature type="compositionally biased region" description="Basic residues" evidence="2">
    <location>
        <begin position="309"/>
        <end position="320"/>
    </location>
</feature>
<feature type="transmembrane region" description="Helical" evidence="3">
    <location>
        <begin position="71"/>
        <end position="91"/>
    </location>
</feature>